<dbReference type="AlphaFoldDB" id="A0A975RPU2"/>
<sequence length="141" mass="15440">MSSADQNKSGGKSGRRNRKAEQQRSQKLEQQQAAKEPIEAAATPTDTSPIGAVVSADTPPIGLQTIATAYSDYTMKSLEEARCFVEKLSGVRSLDKALEIQSEFARQAYETYAADSRKIRELYNDLVMKAFTPSKPPPAAR</sequence>
<evidence type="ECO:0000313" key="3">
    <source>
        <dbReference type="EMBL" id="QWG15148.1"/>
    </source>
</evidence>
<reference evidence="3" key="1">
    <citation type="submission" date="2021-06" db="EMBL/GenBank/DDBJ databases">
        <title>Bradyrhizobium sp. S2-20-1 Genome sequencing.</title>
        <authorList>
            <person name="Jin L."/>
        </authorList>
    </citation>
    <scope>NUCLEOTIDE SEQUENCE</scope>
    <source>
        <strain evidence="3">S2-20-1</strain>
    </source>
</reference>
<dbReference type="EMBL" id="CP076134">
    <property type="protein sequence ID" value="QWG15148.1"/>
    <property type="molecule type" value="Genomic_DNA"/>
</dbReference>
<feature type="compositionally biased region" description="Polar residues" evidence="1">
    <location>
        <begin position="1"/>
        <end position="10"/>
    </location>
</feature>
<accession>A0A975RPU2</accession>
<proteinExistence type="predicted"/>
<protein>
    <submittedName>
        <fullName evidence="3">Phasin family protein</fullName>
    </submittedName>
</protein>
<evidence type="ECO:0000259" key="2">
    <source>
        <dbReference type="Pfam" id="PF09361"/>
    </source>
</evidence>
<feature type="region of interest" description="Disordered" evidence="1">
    <location>
        <begin position="1"/>
        <end position="57"/>
    </location>
</feature>
<gene>
    <name evidence="3" type="ORF">KMZ29_11070</name>
</gene>
<name>A0A975RPU2_9BRAD</name>
<dbReference type="Proteomes" id="UP000680839">
    <property type="component" value="Chromosome"/>
</dbReference>
<feature type="domain" description="Phasin" evidence="2">
    <location>
        <begin position="62"/>
        <end position="133"/>
    </location>
</feature>
<evidence type="ECO:0000313" key="4">
    <source>
        <dbReference type="Proteomes" id="UP000680839"/>
    </source>
</evidence>
<dbReference type="Pfam" id="PF09361">
    <property type="entry name" value="Phasin_2"/>
    <property type="match status" value="1"/>
</dbReference>
<evidence type="ECO:0000256" key="1">
    <source>
        <dbReference type="SAM" id="MobiDB-lite"/>
    </source>
</evidence>
<organism evidence="3 4">
    <name type="scientific">Bradyrhizobium sediminis</name>
    <dbReference type="NCBI Taxonomy" id="2840469"/>
    <lineage>
        <taxon>Bacteria</taxon>
        <taxon>Pseudomonadati</taxon>
        <taxon>Pseudomonadota</taxon>
        <taxon>Alphaproteobacteria</taxon>
        <taxon>Hyphomicrobiales</taxon>
        <taxon>Nitrobacteraceae</taxon>
        <taxon>Bradyrhizobium</taxon>
    </lineage>
</organism>
<dbReference type="InterPro" id="IPR018968">
    <property type="entry name" value="Phasin"/>
</dbReference>